<evidence type="ECO:0000259" key="1">
    <source>
        <dbReference type="Pfam" id="PF20208"/>
    </source>
</evidence>
<dbReference type="Pfam" id="PF20208">
    <property type="entry name" value="ARPP-1"/>
    <property type="match status" value="1"/>
</dbReference>
<gene>
    <name evidence="2" type="ORF">BRW62_12310</name>
</gene>
<accession>A0A2D2Q4F3</accession>
<dbReference type="EMBL" id="CP018092">
    <property type="protein sequence ID" value="ATS19383.1"/>
    <property type="molecule type" value="Genomic_DNA"/>
</dbReference>
<keyword evidence="3" id="KW-1185">Reference proteome</keyword>
<protein>
    <recommendedName>
        <fullName evidence="1">ARG and Rhodanese-Phosphatase-superfamily-associated domain-containing protein</fullName>
    </recommendedName>
</protein>
<organism evidence="2 3">
    <name type="scientific">Parathermosynechococcus lividus PCC 6715</name>
    <dbReference type="NCBI Taxonomy" id="1917166"/>
    <lineage>
        <taxon>Bacteria</taxon>
        <taxon>Bacillati</taxon>
        <taxon>Cyanobacteriota</taxon>
        <taxon>Cyanophyceae</taxon>
        <taxon>Acaryochloridales</taxon>
        <taxon>Thermosynechococcaceae</taxon>
        <taxon>Parathermosynechococcus</taxon>
    </lineage>
</organism>
<evidence type="ECO:0000313" key="2">
    <source>
        <dbReference type="EMBL" id="ATS19383.1"/>
    </source>
</evidence>
<dbReference type="InterPro" id="IPR046699">
    <property type="entry name" value="ARPP-1"/>
</dbReference>
<dbReference type="Proteomes" id="UP000231057">
    <property type="component" value="Chromosome"/>
</dbReference>
<sequence>METLQQLLKNIELSTAQIFGALTVIPLVRSVTGSADYWTLDEAMAHNWVTITEVSEAGAVPELLCSNTSDRSVLLLDGEEVEGAKQNRIFNLTLLVPAHTNLNIPVSCVERGRWRYRSRTFKTAKHTYHASGRAKKIQQVTRALKQQGRPYADQHQIWAEVDEHLEVLECDSPTSAMADLYAQELPKLADYTAAFQAITNQVGAIFALNGQIWGLELFDFPSTFAQLLPKLLPSYALEVRGVPDPTPLAPQAVTDFLQNLSQADAETFPALAEGLDIRLSSPTVVGSALVAKERVIHVSAFPNTLATETY</sequence>
<reference evidence="3" key="2">
    <citation type="journal article" date="2022" name="Front. Microbiol.">
        <title>Comparative Genomic Analysis Revealed Distinct Molecular Components and Organization of CO2-Concentrating Mechanism in Thermophilic Cyanobacteria.</title>
        <authorList>
            <person name="Tang J."/>
            <person name="Zhou H."/>
            <person name="Yao D."/>
            <person name="Riaz S."/>
            <person name="You D."/>
            <person name="Klepacz-Smolka A."/>
            <person name="Daroch M."/>
        </authorList>
    </citation>
    <scope>NUCLEOTIDE SEQUENCE [LARGE SCALE GENOMIC DNA]</scope>
    <source>
        <strain evidence="3">PCC 6715</strain>
    </source>
</reference>
<reference evidence="2 3" key="1">
    <citation type="submission" date="2016-11" db="EMBL/GenBank/DDBJ databases">
        <title>Complete genome sequence of thermophilic cyanobacteria strain Synechococcus sp. PCC6715.</title>
        <authorList>
            <person name="Tang J."/>
            <person name="Daroch M."/>
            <person name="Liang Y."/>
            <person name="Jiang D."/>
            <person name="Shah M."/>
        </authorList>
    </citation>
    <scope>NUCLEOTIDE SEQUENCE [LARGE SCALE GENOMIC DNA]</scope>
    <source>
        <strain evidence="2 3">PCC 6715</strain>
    </source>
</reference>
<evidence type="ECO:0000313" key="3">
    <source>
        <dbReference type="Proteomes" id="UP000231057"/>
    </source>
</evidence>
<feature type="domain" description="ARG and Rhodanese-Phosphatase-superfamily-associated" evidence="1">
    <location>
        <begin position="11"/>
        <end position="301"/>
    </location>
</feature>
<dbReference type="OrthoDB" id="9806181at2"/>
<dbReference type="RefSeq" id="WP_099799714.1">
    <property type="nucleotide sequence ID" value="NZ_CP018092.1"/>
</dbReference>
<dbReference type="AlphaFoldDB" id="A0A2D2Q4F3"/>
<dbReference type="KEGG" id="slw:BRW62_12310"/>
<proteinExistence type="predicted"/>
<name>A0A2D2Q4F3_PARLV</name>